<name>A0ABQ9JJI9_9CUCU</name>
<dbReference type="InterPro" id="IPR006619">
    <property type="entry name" value="PGRP_domain_met/bac"/>
</dbReference>
<evidence type="ECO:0000313" key="9">
    <source>
        <dbReference type="Proteomes" id="UP001162164"/>
    </source>
</evidence>
<accession>A0ABQ9JJI9</accession>
<dbReference type="InterPro" id="IPR036505">
    <property type="entry name" value="Amidase/PGRP_sf"/>
</dbReference>
<evidence type="ECO:0008006" key="10">
    <source>
        <dbReference type="Google" id="ProtNLM"/>
    </source>
</evidence>
<feature type="domain" description="N-acetylmuramoyl-L-alanine amidase" evidence="6">
    <location>
        <begin position="43"/>
        <end position="179"/>
    </location>
</feature>
<dbReference type="CDD" id="cd06583">
    <property type="entry name" value="PGRP"/>
    <property type="match status" value="1"/>
</dbReference>
<organism evidence="8 9">
    <name type="scientific">Molorchus minor</name>
    <dbReference type="NCBI Taxonomy" id="1323400"/>
    <lineage>
        <taxon>Eukaryota</taxon>
        <taxon>Metazoa</taxon>
        <taxon>Ecdysozoa</taxon>
        <taxon>Arthropoda</taxon>
        <taxon>Hexapoda</taxon>
        <taxon>Insecta</taxon>
        <taxon>Pterygota</taxon>
        <taxon>Neoptera</taxon>
        <taxon>Endopterygota</taxon>
        <taxon>Coleoptera</taxon>
        <taxon>Polyphaga</taxon>
        <taxon>Cucujiformia</taxon>
        <taxon>Chrysomeloidea</taxon>
        <taxon>Cerambycidae</taxon>
        <taxon>Lamiinae</taxon>
        <taxon>Monochamini</taxon>
        <taxon>Molorchus</taxon>
    </lineage>
</organism>
<gene>
    <name evidence="8" type="ORF">NQ317_002658</name>
</gene>
<sequence length="227" mass="25138">MLLQRILCAVFIYYIMIEVSSYSVMNAEDSDPTIIPRSGWAAKPPKEIQPMTNPVPYVVIHHSHEPAACNTSEDCVKAMQTSTRTTGPGRISATASRPAATGSSTREGGWSRVGAHAPTYNNISIGICLIGDWMEALPPVQQLTAVHKLIEMGVRNGMIREDYKLVGHKQVREGTDCPGDMLYEEIKAWPHYTVVPESMRYRVTGQSSTTAAPSYEDNQLRKRSLEN</sequence>
<dbReference type="EMBL" id="JAPWTJ010000448">
    <property type="protein sequence ID" value="KAJ8978349.1"/>
    <property type="molecule type" value="Genomic_DNA"/>
</dbReference>
<evidence type="ECO:0000256" key="4">
    <source>
        <dbReference type="SAM" id="MobiDB-lite"/>
    </source>
</evidence>
<feature type="signal peptide" evidence="5">
    <location>
        <begin position="1"/>
        <end position="21"/>
    </location>
</feature>
<evidence type="ECO:0000256" key="3">
    <source>
        <dbReference type="ARBA" id="ARBA00022859"/>
    </source>
</evidence>
<dbReference type="Proteomes" id="UP001162164">
    <property type="component" value="Unassembled WGS sequence"/>
</dbReference>
<dbReference type="Pfam" id="PF01510">
    <property type="entry name" value="Amidase_2"/>
    <property type="match status" value="1"/>
</dbReference>
<dbReference type="InterPro" id="IPR002502">
    <property type="entry name" value="Amidase_domain"/>
</dbReference>
<evidence type="ECO:0000256" key="2">
    <source>
        <dbReference type="ARBA" id="ARBA00022588"/>
    </source>
</evidence>
<dbReference type="SUPFAM" id="SSF55846">
    <property type="entry name" value="N-acetylmuramoyl-L-alanine amidase-like"/>
    <property type="match status" value="1"/>
</dbReference>
<evidence type="ECO:0000256" key="5">
    <source>
        <dbReference type="SAM" id="SignalP"/>
    </source>
</evidence>
<keyword evidence="5" id="KW-0732">Signal</keyword>
<dbReference type="PANTHER" id="PTHR11022:SF77">
    <property type="entry name" value="PEPTIDOGLYCAN-RECOGNITION PROTEIN LB"/>
    <property type="match status" value="1"/>
</dbReference>
<feature type="compositionally biased region" description="Basic and acidic residues" evidence="4">
    <location>
        <begin position="218"/>
        <end position="227"/>
    </location>
</feature>
<dbReference type="PANTHER" id="PTHR11022">
    <property type="entry name" value="PEPTIDOGLYCAN RECOGNITION PROTEIN"/>
    <property type="match status" value="1"/>
</dbReference>
<dbReference type="Gene3D" id="3.40.80.10">
    <property type="entry name" value="Peptidoglycan recognition protein-like"/>
    <property type="match status" value="1"/>
</dbReference>
<comment type="similarity">
    <text evidence="1">Belongs to the N-acetylmuramoyl-L-alanine amidase 2 family.</text>
</comment>
<evidence type="ECO:0000259" key="6">
    <source>
        <dbReference type="SMART" id="SM00644"/>
    </source>
</evidence>
<reference evidence="8" key="1">
    <citation type="journal article" date="2023" name="Insect Mol. Biol.">
        <title>Genome sequencing provides insights into the evolution of gene families encoding plant cell wall-degrading enzymes in longhorned beetles.</title>
        <authorList>
            <person name="Shin N.R."/>
            <person name="Okamura Y."/>
            <person name="Kirsch R."/>
            <person name="Pauchet Y."/>
        </authorList>
    </citation>
    <scope>NUCLEOTIDE SEQUENCE</scope>
    <source>
        <strain evidence="8">MMC_N1</strain>
    </source>
</reference>
<feature type="region of interest" description="Disordered" evidence="4">
    <location>
        <begin position="205"/>
        <end position="227"/>
    </location>
</feature>
<keyword evidence="3" id="KW-0391">Immunity</keyword>
<feature type="domain" description="Peptidoglycan recognition protein family" evidence="7">
    <location>
        <begin position="32"/>
        <end position="172"/>
    </location>
</feature>
<evidence type="ECO:0000259" key="7">
    <source>
        <dbReference type="SMART" id="SM00701"/>
    </source>
</evidence>
<proteinExistence type="inferred from homology"/>
<evidence type="ECO:0000313" key="8">
    <source>
        <dbReference type="EMBL" id="KAJ8978349.1"/>
    </source>
</evidence>
<dbReference type="SMART" id="SM00701">
    <property type="entry name" value="PGRP"/>
    <property type="match status" value="1"/>
</dbReference>
<dbReference type="SMART" id="SM00644">
    <property type="entry name" value="Ami_2"/>
    <property type="match status" value="1"/>
</dbReference>
<protein>
    <recommendedName>
        <fullName evidence="10">Peptidoglycan-recognition protein LB</fullName>
    </recommendedName>
</protein>
<dbReference type="InterPro" id="IPR015510">
    <property type="entry name" value="PGRP"/>
</dbReference>
<keyword evidence="2" id="KW-0399">Innate immunity</keyword>
<feature type="chain" id="PRO_5046386396" description="Peptidoglycan-recognition protein LB" evidence="5">
    <location>
        <begin position="22"/>
        <end position="227"/>
    </location>
</feature>
<keyword evidence="9" id="KW-1185">Reference proteome</keyword>
<comment type="caution">
    <text evidence="8">The sequence shown here is derived from an EMBL/GenBank/DDBJ whole genome shotgun (WGS) entry which is preliminary data.</text>
</comment>
<evidence type="ECO:0000256" key="1">
    <source>
        <dbReference type="ARBA" id="ARBA00007553"/>
    </source>
</evidence>
<feature type="region of interest" description="Disordered" evidence="4">
    <location>
        <begin position="80"/>
        <end position="110"/>
    </location>
</feature>